<comment type="caution">
    <text evidence="2">The sequence shown here is derived from an EMBL/GenBank/DDBJ whole genome shotgun (WGS) entry which is preliminary data.</text>
</comment>
<dbReference type="AlphaFoldDB" id="A0A8I2C0X8"/>
<name>A0A8I2C0X8_BRAEL</name>
<feature type="compositionally biased region" description="Basic and acidic residues" evidence="1">
    <location>
        <begin position="13"/>
        <end position="28"/>
    </location>
</feature>
<dbReference type="Proteomes" id="UP000673383">
    <property type="component" value="Unassembled WGS sequence"/>
</dbReference>
<accession>A0A8I2C0X8</accession>
<feature type="region of interest" description="Disordered" evidence="1">
    <location>
        <begin position="1"/>
        <end position="45"/>
    </location>
</feature>
<organism evidence="2 3">
    <name type="scientific">Bradyrhizobium elkanii</name>
    <dbReference type="NCBI Taxonomy" id="29448"/>
    <lineage>
        <taxon>Bacteria</taxon>
        <taxon>Pseudomonadati</taxon>
        <taxon>Pseudomonadota</taxon>
        <taxon>Alphaproteobacteria</taxon>
        <taxon>Hyphomicrobiales</taxon>
        <taxon>Nitrobacteraceae</taxon>
        <taxon>Bradyrhizobium</taxon>
    </lineage>
</organism>
<sequence length="45" mass="4920">MEAAHLDLATQDGVDHLHGDQGPSDRRAHGQCRARTWARVSRSGP</sequence>
<reference evidence="2" key="1">
    <citation type="submission" date="2021-02" db="EMBL/GenBank/DDBJ databases">
        <title>Genomic Encyclopedia of Type Strains, Phase IV (KMG-V): Genome sequencing to study the core and pangenomes of soil and plant-associated prokaryotes.</title>
        <authorList>
            <person name="Whitman W."/>
        </authorList>
    </citation>
    <scope>NUCLEOTIDE SEQUENCE</scope>
    <source>
        <strain evidence="2">USDA 406</strain>
    </source>
</reference>
<dbReference type="EMBL" id="JAFICZ010000001">
    <property type="protein sequence ID" value="MBP1294230.1"/>
    <property type="molecule type" value="Genomic_DNA"/>
</dbReference>
<proteinExistence type="predicted"/>
<evidence type="ECO:0000313" key="2">
    <source>
        <dbReference type="EMBL" id="MBP1294230.1"/>
    </source>
</evidence>
<gene>
    <name evidence="2" type="ORF">JOH49_003983</name>
</gene>
<protein>
    <submittedName>
        <fullName evidence="2">Uncharacterized protein</fullName>
    </submittedName>
</protein>
<evidence type="ECO:0000313" key="3">
    <source>
        <dbReference type="Proteomes" id="UP000673383"/>
    </source>
</evidence>
<evidence type="ECO:0000256" key="1">
    <source>
        <dbReference type="SAM" id="MobiDB-lite"/>
    </source>
</evidence>